<dbReference type="PANTHER" id="PTHR48081">
    <property type="entry name" value="AB HYDROLASE SUPERFAMILY PROTEIN C4A8.06C"/>
    <property type="match status" value="1"/>
</dbReference>
<gene>
    <name evidence="5" type="ORF">G8770_10785</name>
</gene>
<feature type="active site" evidence="3">
    <location>
        <position position="195"/>
    </location>
</feature>
<protein>
    <submittedName>
        <fullName evidence="5">Alpha/beta hydrolase</fullName>
    </submittedName>
</protein>
<dbReference type="AlphaFoldDB" id="A0A9E5JT35"/>
<dbReference type="EMBL" id="JAAONZ010000006">
    <property type="protein sequence ID" value="NHO66029.1"/>
    <property type="molecule type" value="Genomic_DNA"/>
</dbReference>
<feature type="domain" description="Alpha/beta hydrolase fold-3" evidence="4">
    <location>
        <begin position="117"/>
        <end position="324"/>
    </location>
</feature>
<organism evidence="5 6">
    <name type="scientific">Pseudomaricurvus hydrocarbonicus</name>
    <dbReference type="NCBI Taxonomy" id="1470433"/>
    <lineage>
        <taxon>Bacteria</taxon>
        <taxon>Pseudomonadati</taxon>
        <taxon>Pseudomonadota</taxon>
        <taxon>Gammaproteobacteria</taxon>
        <taxon>Cellvibrionales</taxon>
        <taxon>Cellvibrionaceae</taxon>
        <taxon>Pseudomaricurvus</taxon>
    </lineage>
</organism>
<evidence type="ECO:0000256" key="2">
    <source>
        <dbReference type="ARBA" id="ARBA00022801"/>
    </source>
</evidence>
<dbReference type="PROSITE" id="PS01174">
    <property type="entry name" value="LIPASE_GDXG_SER"/>
    <property type="match status" value="1"/>
</dbReference>
<dbReference type="Pfam" id="PF07859">
    <property type="entry name" value="Abhydrolase_3"/>
    <property type="match status" value="1"/>
</dbReference>
<dbReference type="FunFam" id="3.40.50.1820:FF:000089">
    <property type="entry name" value="Alpha/beta hydrolase"/>
    <property type="match status" value="1"/>
</dbReference>
<proteinExistence type="inferred from homology"/>
<dbReference type="PANTHER" id="PTHR48081:SF8">
    <property type="entry name" value="ALPHA_BETA HYDROLASE FOLD-3 DOMAIN-CONTAINING PROTEIN-RELATED"/>
    <property type="match status" value="1"/>
</dbReference>
<comment type="similarity">
    <text evidence="1">Belongs to the 'GDXG' lipolytic enzyme family.</text>
</comment>
<evidence type="ECO:0000313" key="6">
    <source>
        <dbReference type="Proteomes" id="UP000787472"/>
    </source>
</evidence>
<reference evidence="5" key="1">
    <citation type="submission" date="2020-03" db="EMBL/GenBank/DDBJ databases">
        <authorList>
            <person name="Guo F."/>
        </authorList>
    </citation>
    <scope>NUCLEOTIDE SEQUENCE</scope>
    <source>
        <strain evidence="5">JCM 30134</strain>
    </source>
</reference>
<dbReference type="InterPro" id="IPR033140">
    <property type="entry name" value="Lipase_GDXG_put_SER_AS"/>
</dbReference>
<dbReference type="RefSeq" id="WP_167186061.1">
    <property type="nucleotide sequence ID" value="NZ_JAAONZ010000006.1"/>
</dbReference>
<dbReference type="SUPFAM" id="SSF53474">
    <property type="entry name" value="alpha/beta-Hydrolases"/>
    <property type="match status" value="1"/>
</dbReference>
<dbReference type="Proteomes" id="UP000787472">
    <property type="component" value="Unassembled WGS sequence"/>
</dbReference>
<dbReference type="InterPro" id="IPR029058">
    <property type="entry name" value="AB_hydrolase_fold"/>
</dbReference>
<accession>A0A9E5JT35</accession>
<keyword evidence="2 5" id="KW-0378">Hydrolase</keyword>
<evidence type="ECO:0000313" key="5">
    <source>
        <dbReference type="EMBL" id="NHO66029.1"/>
    </source>
</evidence>
<name>A0A9E5JT35_9GAMM</name>
<evidence type="ECO:0000256" key="1">
    <source>
        <dbReference type="ARBA" id="ARBA00010515"/>
    </source>
</evidence>
<sequence>MTLKKHPFLYGLLVVLLIAFGITYSWTYTPHGRLDYRAAFSLHLLSFEINYKPDPDIDFEFKLPVNLIYGLSGTLPKETVSKTEDITIPGDGVDIPARIYWPASTELSSADTPLPIMVYYHGGGFVVGSVDIFDPLARQLSNVAHAIVISVDYRLAPKYPYPAAVEDGYAALQWAAQHAAELNGDANRIIVAGDSAGGNLAAVTAQKARDENGPAIHAQILYYPATDLTDTHYPSKELFIDGYGLSTSARNAFDTAYLGHVTDKTDPYVSPLYAAHLSSLPPALIVTAGFDPLRDDGQTYAKRLQSEGTVTTLKNYPTMIHGFMSIGLFSQQREALNATREFLDQVVKL</sequence>
<dbReference type="GO" id="GO:0016787">
    <property type="term" value="F:hydrolase activity"/>
    <property type="evidence" value="ECO:0007669"/>
    <property type="project" value="UniProtKB-KW"/>
</dbReference>
<dbReference type="Gene3D" id="3.40.50.1820">
    <property type="entry name" value="alpha/beta hydrolase"/>
    <property type="match status" value="1"/>
</dbReference>
<evidence type="ECO:0000259" key="4">
    <source>
        <dbReference type="Pfam" id="PF07859"/>
    </source>
</evidence>
<dbReference type="InterPro" id="IPR013094">
    <property type="entry name" value="AB_hydrolase_3"/>
</dbReference>
<evidence type="ECO:0000256" key="3">
    <source>
        <dbReference type="PROSITE-ProRule" id="PRU10038"/>
    </source>
</evidence>
<keyword evidence="6" id="KW-1185">Reference proteome</keyword>
<dbReference type="InterPro" id="IPR050300">
    <property type="entry name" value="GDXG_lipolytic_enzyme"/>
</dbReference>
<comment type="caution">
    <text evidence="5">The sequence shown here is derived from an EMBL/GenBank/DDBJ whole genome shotgun (WGS) entry which is preliminary data.</text>
</comment>